<keyword evidence="2" id="KW-0418">Kinase</keyword>
<evidence type="ECO:0000259" key="1">
    <source>
        <dbReference type="Pfam" id="PF01636"/>
    </source>
</evidence>
<reference evidence="3" key="1">
    <citation type="submission" date="2016-10" db="EMBL/GenBank/DDBJ databases">
        <authorList>
            <person name="Varghese N."/>
            <person name="Submissions S."/>
        </authorList>
    </citation>
    <scope>NUCLEOTIDE SEQUENCE [LARGE SCALE GENOMIC DNA]</scope>
    <source>
        <strain evidence="3">DSM 44437</strain>
    </source>
</reference>
<dbReference type="SUPFAM" id="SSF56112">
    <property type="entry name" value="Protein kinase-like (PK-like)"/>
    <property type="match status" value="1"/>
</dbReference>
<gene>
    <name evidence="2" type="ORF">SAMN04488000_102113</name>
</gene>
<dbReference type="EMBL" id="FOFV01000002">
    <property type="protein sequence ID" value="SEQ19072.1"/>
    <property type="molecule type" value="Genomic_DNA"/>
</dbReference>
<accession>A0A1H9E0G3</accession>
<keyword evidence="3" id="KW-1185">Reference proteome</keyword>
<keyword evidence="2" id="KW-0808">Transferase</keyword>
<dbReference type="Gene3D" id="3.30.200.20">
    <property type="entry name" value="Phosphorylase Kinase, domain 1"/>
    <property type="match status" value="1"/>
</dbReference>
<feature type="domain" description="Aminoglycoside phosphotransferase" evidence="1">
    <location>
        <begin position="31"/>
        <end position="252"/>
    </location>
</feature>
<dbReference type="Proteomes" id="UP000199503">
    <property type="component" value="Unassembled WGS sequence"/>
</dbReference>
<dbReference type="Pfam" id="PF01636">
    <property type="entry name" value="APH"/>
    <property type="match status" value="1"/>
</dbReference>
<protein>
    <submittedName>
        <fullName evidence="2">Predicted kinase, aminoglycoside phosphotransferase (APT) family</fullName>
    </submittedName>
</protein>
<organism evidence="2 3">
    <name type="scientific">Lentzea albida</name>
    <dbReference type="NCBI Taxonomy" id="65499"/>
    <lineage>
        <taxon>Bacteria</taxon>
        <taxon>Bacillati</taxon>
        <taxon>Actinomycetota</taxon>
        <taxon>Actinomycetes</taxon>
        <taxon>Pseudonocardiales</taxon>
        <taxon>Pseudonocardiaceae</taxon>
        <taxon>Lentzea</taxon>
    </lineage>
</organism>
<dbReference type="PANTHER" id="PTHR21310:SF42">
    <property type="entry name" value="BIFUNCTIONAL AAC_APH"/>
    <property type="match status" value="1"/>
</dbReference>
<evidence type="ECO:0000313" key="3">
    <source>
        <dbReference type="Proteomes" id="UP000199503"/>
    </source>
</evidence>
<dbReference type="STRING" id="65499.SAMN04488000_102113"/>
<dbReference type="InterPro" id="IPR011009">
    <property type="entry name" value="Kinase-like_dom_sf"/>
</dbReference>
<dbReference type="Gene3D" id="3.90.1200.10">
    <property type="match status" value="1"/>
</dbReference>
<evidence type="ECO:0000313" key="2">
    <source>
        <dbReference type="EMBL" id="SEQ19072.1"/>
    </source>
</evidence>
<name>A0A1H9E0G3_9PSEU</name>
<dbReference type="RefSeq" id="WP_089910865.1">
    <property type="nucleotide sequence ID" value="NZ_FOFV01000002.1"/>
</dbReference>
<dbReference type="OrthoDB" id="9797603at2"/>
<proteinExistence type="predicted"/>
<dbReference type="InterPro" id="IPR002575">
    <property type="entry name" value="Aminoglycoside_PTrfase"/>
</dbReference>
<dbReference type="PANTHER" id="PTHR21310">
    <property type="entry name" value="AMINOGLYCOSIDE PHOSPHOTRANSFERASE-RELATED-RELATED"/>
    <property type="match status" value="1"/>
</dbReference>
<dbReference type="InterPro" id="IPR051678">
    <property type="entry name" value="AGP_Transferase"/>
</dbReference>
<sequence>MPEIATDVALVRDLISTQFPRWRGLPVREVAHGGTSNALYRLGDSLAVRLPRREWSADDAAEEALIVPLVAPSLPVAVPEPLELGEPTDRYPYQWSVVRWIDGVMAPVEAVDEDVPFRLAEFVRALQSVDAQGRPWKSSRGRVSGIEDDSAVRSCIAQIGGSPRLVAIWEESLAAPRWERPGRWLHADLHEGNLLFTGGALTGVIDWGSAGVGDPAADLMTAWLYLDSGGRKAFQRELAEFDDADWARARGWALHLAVLALPYYRETNRFLAGIARRTLDGLCPGWDD</sequence>
<dbReference type="GO" id="GO:0016301">
    <property type="term" value="F:kinase activity"/>
    <property type="evidence" value="ECO:0007669"/>
    <property type="project" value="UniProtKB-KW"/>
</dbReference>
<dbReference type="AlphaFoldDB" id="A0A1H9E0G3"/>
<dbReference type="CDD" id="cd05155">
    <property type="entry name" value="APH_ChoK_like_1"/>
    <property type="match status" value="1"/>
</dbReference>